<dbReference type="GO" id="GO:0046685">
    <property type="term" value="P:response to arsenic-containing substance"/>
    <property type="evidence" value="ECO:0007669"/>
    <property type="project" value="UniProtKB-KW"/>
</dbReference>
<dbReference type="Gene3D" id="3.40.50.2300">
    <property type="match status" value="1"/>
</dbReference>
<gene>
    <name evidence="3" type="primary">arsC2_2</name>
    <name evidence="3" type="ORF">V6x_43330</name>
</gene>
<protein>
    <submittedName>
        <fullName evidence="3">Arsenate-mycothiol transferase ArsC2</fullName>
        <ecNumber evidence="3">2.8.4.2</ecNumber>
    </submittedName>
</protein>
<sequence>MDTDPKGALMSKPMVLFLCTGNSARSQMAEAFLRHHAGDLYEVHSAGLDPQGIHPLTIQVMSEVGIDVAGHESKSLNLYLGKTSPKWVIFVCEKAERSCPHVWPFSLQTESWRIDDPVDSTSDDLQRLMKFRTIRDEVEARVVQWIADRSAVMEVEAKQF</sequence>
<dbReference type="Pfam" id="PF01451">
    <property type="entry name" value="LMWPc"/>
    <property type="match status" value="1"/>
</dbReference>
<dbReference type="RefSeq" id="WP_409999503.1">
    <property type="nucleotide sequence ID" value="NZ_CP036347.1"/>
</dbReference>
<dbReference type="InterPro" id="IPR036196">
    <property type="entry name" value="Ptyr_pPase_sf"/>
</dbReference>
<dbReference type="EMBL" id="CP036347">
    <property type="protein sequence ID" value="QDU04605.1"/>
    <property type="molecule type" value="Genomic_DNA"/>
</dbReference>
<dbReference type="SMART" id="SM00226">
    <property type="entry name" value="LMWPc"/>
    <property type="match status" value="1"/>
</dbReference>
<evidence type="ECO:0000313" key="3">
    <source>
        <dbReference type="EMBL" id="QDU04605.1"/>
    </source>
</evidence>
<evidence type="ECO:0000259" key="2">
    <source>
        <dbReference type="SMART" id="SM00226"/>
    </source>
</evidence>
<keyword evidence="1" id="KW-0059">Arsenical resistance</keyword>
<keyword evidence="3" id="KW-0808">Transferase</keyword>
<dbReference type="CDD" id="cd16345">
    <property type="entry name" value="LMWP_ArsC"/>
    <property type="match status" value="1"/>
</dbReference>
<dbReference type="SUPFAM" id="SSF52788">
    <property type="entry name" value="Phosphotyrosine protein phosphatases I"/>
    <property type="match status" value="1"/>
</dbReference>
<dbReference type="GO" id="GO:0102100">
    <property type="term" value="F:mycothiol-arsenate ligase activity"/>
    <property type="evidence" value="ECO:0007669"/>
    <property type="project" value="UniProtKB-EC"/>
</dbReference>
<feature type="domain" description="Phosphotyrosine protein phosphatase I" evidence="2">
    <location>
        <begin position="13"/>
        <end position="148"/>
    </location>
</feature>
<name>A0A517WH77_9PLAN</name>
<reference evidence="3 4" key="1">
    <citation type="submission" date="2019-02" db="EMBL/GenBank/DDBJ databases">
        <title>Deep-cultivation of Planctomycetes and their phenomic and genomic characterization uncovers novel biology.</title>
        <authorList>
            <person name="Wiegand S."/>
            <person name="Jogler M."/>
            <person name="Boedeker C."/>
            <person name="Pinto D."/>
            <person name="Vollmers J."/>
            <person name="Rivas-Marin E."/>
            <person name="Kohn T."/>
            <person name="Peeters S.H."/>
            <person name="Heuer A."/>
            <person name="Rast P."/>
            <person name="Oberbeckmann S."/>
            <person name="Bunk B."/>
            <person name="Jeske O."/>
            <person name="Meyerdierks A."/>
            <person name="Storesund J.E."/>
            <person name="Kallscheuer N."/>
            <person name="Luecker S."/>
            <person name="Lage O.M."/>
            <person name="Pohl T."/>
            <person name="Merkel B.J."/>
            <person name="Hornburger P."/>
            <person name="Mueller R.-W."/>
            <person name="Bruemmer F."/>
            <person name="Labrenz M."/>
            <person name="Spormann A.M."/>
            <person name="Op den Camp H."/>
            <person name="Overmann J."/>
            <person name="Amann R."/>
            <person name="Jetten M.S.M."/>
            <person name="Mascher T."/>
            <person name="Medema M.H."/>
            <person name="Devos D.P."/>
            <person name="Kaster A.-K."/>
            <person name="Ovreas L."/>
            <person name="Rohde M."/>
            <person name="Galperin M.Y."/>
            <person name="Jogler C."/>
        </authorList>
    </citation>
    <scope>NUCLEOTIDE SEQUENCE [LARGE SCALE GENOMIC DNA]</scope>
    <source>
        <strain evidence="3 4">V6</strain>
    </source>
</reference>
<dbReference type="PANTHER" id="PTHR43428">
    <property type="entry name" value="ARSENATE REDUCTASE"/>
    <property type="match status" value="1"/>
</dbReference>
<evidence type="ECO:0000256" key="1">
    <source>
        <dbReference type="ARBA" id="ARBA00022849"/>
    </source>
</evidence>
<evidence type="ECO:0000313" key="4">
    <source>
        <dbReference type="Proteomes" id="UP000320722"/>
    </source>
</evidence>
<dbReference type="Proteomes" id="UP000320722">
    <property type="component" value="Chromosome"/>
</dbReference>
<dbReference type="InterPro" id="IPR023485">
    <property type="entry name" value="Ptyr_pPase"/>
</dbReference>
<dbReference type="PANTHER" id="PTHR43428:SF1">
    <property type="entry name" value="ARSENATE REDUCTASE"/>
    <property type="match status" value="1"/>
</dbReference>
<dbReference type="EC" id="2.8.4.2" evidence="3"/>
<proteinExistence type="predicted"/>
<organism evidence="3 4">
    <name type="scientific">Gimesia chilikensis</name>
    <dbReference type="NCBI Taxonomy" id="2605989"/>
    <lineage>
        <taxon>Bacteria</taxon>
        <taxon>Pseudomonadati</taxon>
        <taxon>Planctomycetota</taxon>
        <taxon>Planctomycetia</taxon>
        <taxon>Planctomycetales</taxon>
        <taxon>Planctomycetaceae</taxon>
        <taxon>Gimesia</taxon>
    </lineage>
</organism>
<dbReference type="AlphaFoldDB" id="A0A517WH77"/>
<accession>A0A517WH77</accession>